<evidence type="ECO:0000256" key="6">
    <source>
        <dbReference type="ARBA" id="ARBA00023125"/>
    </source>
</evidence>
<keyword evidence="6" id="KW-0238">DNA-binding</keyword>
<keyword evidence="15" id="KW-1185">Reference proteome</keyword>
<evidence type="ECO:0000256" key="7">
    <source>
        <dbReference type="ARBA" id="ARBA00023163"/>
    </source>
</evidence>
<dbReference type="InterPro" id="IPR013088">
    <property type="entry name" value="Znf_NHR/GATA"/>
</dbReference>
<comment type="caution">
    <text evidence="12">The sequence shown here is derived from an EMBL/GenBank/DDBJ whole genome shotgun (WGS) entry which is preliminary data.</text>
</comment>
<dbReference type="GO" id="GO:0009755">
    <property type="term" value="P:hormone-mediated signaling pathway"/>
    <property type="evidence" value="ECO:0007669"/>
    <property type="project" value="TreeGrafter"/>
</dbReference>
<dbReference type="Proteomes" id="UP000682733">
    <property type="component" value="Unassembled WGS sequence"/>
</dbReference>
<dbReference type="CDD" id="cd06916">
    <property type="entry name" value="NR_DBD_like"/>
    <property type="match status" value="1"/>
</dbReference>
<protein>
    <recommendedName>
        <fullName evidence="10">Nuclear receptor domain-containing protein</fullName>
    </recommendedName>
</protein>
<dbReference type="EMBL" id="CAJNOK010028492">
    <property type="protein sequence ID" value="CAF1435496.1"/>
    <property type="molecule type" value="Genomic_DNA"/>
</dbReference>
<comment type="similarity">
    <text evidence="1">Belongs to the nuclear hormone receptor family.</text>
</comment>
<evidence type="ECO:0000256" key="5">
    <source>
        <dbReference type="ARBA" id="ARBA00023015"/>
    </source>
</evidence>
<dbReference type="Pfam" id="PF00105">
    <property type="entry name" value="zf-C4"/>
    <property type="match status" value="1"/>
</dbReference>
<gene>
    <name evidence="12" type="ORF">GPM918_LOCUS38566</name>
    <name evidence="11" type="ORF">OVA965_LOCUS34223</name>
    <name evidence="14" type="ORF">SRO942_LOCUS39397</name>
    <name evidence="13" type="ORF">TMI583_LOCUS35138</name>
</gene>
<dbReference type="EMBL" id="CAJOBA010050286">
    <property type="protein sequence ID" value="CAF4232869.1"/>
    <property type="molecule type" value="Genomic_DNA"/>
</dbReference>
<feature type="domain" description="Nuclear receptor" evidence="10">
    <location>
        <begin position="31"/>
        <end position="106"/>
    </location>
</feature>
<evidence type="ECO:0000313" key="13">
    <source>
        <dbReference type="EMBL" id="CAF4232869.1"/>
    </source>
</evidence>
<dbReference type="EMBL" id="CAJNOQ010025733">
    <property type="protein sequence ID" value="CAF1539881.1"/>
    <property type="molecule type" value="Genomic_DNA"/>
</dbReference>
<dbReference type="InterPro" id="IPR050234">
    <property type="entry name" value="Nuclear_hormone_rcpt_NR1"/>
</dbReference>
<evidence type="ECO:0000256" key="1">
    <source>
        <dbReference type="ARBA" id="ARBA00005993"/>
    </source>
</evidence>
<accession>A0A815W6U3</accession>
<evidence type="ECO:0000313" key="14">
    <source>
        <dbReference type="EMBL" id="CAF4400096.1"/>
    </source>
</evidence>
<dbReference type="PRINTS" id="PR00047">
    <property type="entry name" value="STROIDFINGER"/>
</dbReference>
<name>A0A815W6U3_9BILA</name>
<reference evidence="12" key="1">
    <citation type="submission" date="2021-02" db="EMBL/GenBank/DDBJ databases">
        <authorList>
            <person name="Nowell W R."/>
        </authorList>
    </citation>
    <scope>NUCLEOTIDE SEQUENCE</scope>
</reference>
<dbReference type="SUPFAM" id="SSF57716">
    <property type="entry name" value="Glucocorticoid receptor-like (DNA-binding domain)"/>
    <property type="match status" value="1"/>
</dbReference>
<keyword evidence="5" id="KW-0805">Transcription regulation</keyword>
<evidence type="ECO:0000256" key="4">
    <source>
        <dbReference type="ARBA" id="ARBA00022833"/>
    </source>
</evidence>
<dbReference type="GO" id="GO:0008270">
    <property type="term" value="F:zinc ion binding"/>
    <property type="evidence" value="ECO:0007669"/>
    <property type="project" value="UniProtKB-KW"/>
</dbReference>
<dbReference type="Proteomes" id="UP000681722">
    <property type="component" value="Unassembled WGS sequence"/>
</dbReference>
<evidence type="ECO:0000313" key="11">
    <source>
        <dbReference type="EMBL" id="CAF1435496.1"/>
    </source>
</evidence>
<dbReference type="PROSITE" id="PS00031">
    <property type="entry name" value="NUCLEAR_REC_DBD_1"/>
    <property type="match status" value="1"/>
</dbReference>
<dbReference type="Proteomes" id="UP000663829">
    <property type="component" value="Unassembled WGS sequence"/>
</dbReference>
<dbReference type="PROSITE" id="PS51030">
    <property type="entry name" value="NUCLEAR_REC_DBD_2"/>
    <property type="match status" value="1"/>
</dbReference>
<dbReference type="EMBL" id="CAJOBC010091360">
    <property type="protein sequence ID" value="CAF4400096.1"/>
    <property type="molecule type" value="Genomic_DNA"/>
</dbReference>
<keyword evidence="3" id="KW-0863">Zinc-finger</keyword>
<dbReference type="PANTHER" id="PTHR24082:SF473">
    <property type="entry name" value="ECDYSONE-INDUCED PROTEIN 75B, ISOFORM B"/>
    <property type="match status" value="1"/>
</dbReference>
<sequence>SLAVSLRKKENKNCDTGENFVKKLKVIPFPFGRCCVCQDKATGVHYGIATCEGCKGFFKRSILRQEKYRCFFGNTCVFNGETRNRCKSCRFKKCIAEGMSMEAVKMGRIPKRIKEKALKEQEVNFESENSMADSIAAVPSSVNDECENNTKSFKSDHDYQSEIIELEPSKLDSWEMKFQDRK</sequence>
<organism evidence="12 15">
    <name type="scientific">Didymodactylos carnosus</name>
    <dbReference type="NCBI Taxonomy" id="1234261"/>
    <lineage>
        <taxon>Eukaryota</taxon>
        <taxon>Metazoa</taxon>
        <taxon>Spiralia</taxon>
        <taxon>Gnathifera</taxon>
        <taxon>Rotifera</taxon>
        <taxon>Eurotatoria</taxon>
        <taxon>Bdelloidea</taxon>
        <taxon>Philodinida</taxon>
        <taxon>Philodinidae</taxon>
        <taxon>Didymodactylos</taxon>
    </lineage>
</organism>
<evidence type="ECO:0000256" key="2">
    <source>
        <dbReference type="ARBA" id="ARBA00022723"/>
    </source>
</evidence>
<dbReference type="Proteomes" id="UP000677228">
    <property type="component" value="Unassembled WGS sequence"/>
</dbReference>
<dbReference type="GO" id="GO:0004879">
    <property type="term" value="F:nuclear receptor activity"/>
    <property type="evidence" value="ECO:0007669"/>
    <property type="project" value="TreeGrafter"/>
</dbReference>
<feature type="non-terminal residue" evidence="12">
    <location>
        <position position="182"/>
    </location>
</feature>
<evidence type="ECO:0000259" key="10">
    <source>
        <dbReference type="PROSITE" id="PS51030"/>
    </source>
</evidence>
<proteinExistence type="inferred from homology"/>
<dbReference type="FunFam" id="3.30.50.10:FF:000030">
    <property type="entry name" value="Nuclear Hormone Receptor family"/>
    <property type="match status" value="1"/>
</dbReference>
<keyword evidence="9" id="KW-0539">Nucleus</keyword>
<dbReference type="GO" id="GO:0000978">
    <property type="term" value="F:RNA polymerase II cis-regulatory region sequence-specific DNA binding"/>
    <property type="evidence" value="ECO:0007669"/>
    <property type="project" value="TreeGrafter"/>
</dbReference>
<keyword evidence="2" id="KW-0479">Metal-binding</keyword>
<keyword evidence="4" id="KW-0862">Zinc</keyword>
<keyword evidence="7" id="KW-0804">Transcription</keyword>
<evidence type="ECO:0000313" key="15">
    <source>
        <dbReference type="Proteomes" id="UP000663829"/>
    </source>
</evidence>
<dbReference type="InterPro" id="IPR001628">
    <property type="entry name" value="Znf_hrmn_rcpt"/>
</dbReference>
<dbReference type="Gene3D" id="3.30.50.10">
    <property type="entry name" value="Erythroid Transcription Factor GATA-1, subunit A"/>
    <property type="match status" value="1"/>
</dbReference>
<dbReference type="GO" id="GO:0045944">
    <property type="term" value="P:positive regulation of transcription by RNA polymerase II"/>
    <property type="evidence" value="ECO:0007669"/>
    <property type="project" value="TreeGrafter"/>
</dbReference>
<evidence type="ECO:0000256" key="3">
    <source>
        <dbReference type="ARBA" id="ARBA00022771"/>
    </source>
</evidence>
<evidence type="ECO:0000256" key="8">
    <source>
        <dbReference type="ARBA" id="ARBA00023170"/>
    </source>
</evidence>
<evidence type="ECO:0000313" key="12">
    <source>
        <dbReference type="EMBL" id="CAF1539881.1"/>
    </source>
</evidence>
<keyword evidence="8" id="KW-0675">Receptor</keyword>
<dbReference type="OrthoDB" id="5771769at2759"/>
<dbReference type="GO" id="GO:0030154">
    <property type="term" value="P:cell differentiation"/>
    <property type="evidence" value="ECO:0007669"/>
    <property type="project" value="TreeGrafter"/>
</dbReference>
<dbReference type="GO" id="GO:0000122">
    <property type="term" value="P:negative regulation of transcription by RNA polymerase II"/>
    <property type="evidence" value="ECO:0007669"/>
    <property type="project" value="TreeGrafter"/>
</dbReference>
<dbReference type="PANTHER" id="PTHR24082">
    <property type="entry name" value="NUCLEAR HORMONE RECEPTOR"/>
    <property type="match status" value="1"/>
</dbReference>
<dbReference type="SMART" id="SM00399">
    <property type="entry name" value="ZnF_C4"/>
    <property type="match status" value="1"/>
</dbReference>
<dbReference type="AlphaFoldDB" id="A0A815W6U3"/>
<evidence type="ECO:0000256" key="9">
    <source>
        <dbReference type="ARBA" id="ARBA00023242"/>
    </source>
</evidence>